<evidence type="ECO:0000313" key="1">
    <source>
        <dbReference type="EMBL" id="KAF2269852.1"/>
    </source>
</evidence>
<protein>
    <submittedName>
        <fullName evidence="1">Uncharacterized protein</fullName>
    </submittedName>
</protein>
<sequence>MNHLPFANITPMSATSYAESSAAPAPSPTTMNGNLPPGSNTKFCSSGLSCMAEVCIRLRGTPHHKTYLIRQSLLASTSMFYMKILVAGGGQVFWPPTEDIQAFDMYDWWMCLRLQYSTEELKLHGDLFPDIVRDQAAGAFHHLIRAYVLGEILEDQQFQELVIGRVVAGIKLLEDGGQAFFLILGHENINHVFQQMPYPENIMKFVQGPGIQLQSSSDVQDMMRTGEEVLTEFVTALLADWSKTVPEGFKNGSWWCDEPQQDGSNV</sequence>
<dbReference type="Proteomes" id="UP000800093">
    <property type="component" value="Unassembled WGS sequence"/>
</dbReference>
<reference evidence="2" key="1">
    <citation type="journal article" date="2020" name="Stud. Mycol.">
        <title>101 Dothideomycetes genomes: A test case for predicting lifestyles and emergence of pathogens.</title>
        <authorList>
            <person name="Haridas S."/>
            <person name="Albert R."/>
            <person name="Binder M."/>
            <person name="Bloem J."/>
            <person name="LaButti K."/>
            <person name="Salamov A."/>
            <person name="Andreopoulos B."/>
            <person name="Baker S."/>
            <person name="Barry K."/>
            <person name="Bills G."/>
            <person name="Bluhm B."/>
            <person name="Cannon C."/>
            <person name="Castanera R."/>
            <person name="Culley D."/>
            <person name="Daum C."/>
            <person name="Ezra D."/>
            <person name="Gonzalez J."/>
            <person name="Henrissat B."/>
            <person name="Kuo A."/>
            <person name="Liang C."/>
            <person name="Lipzen A."/>
            <person name="Lutzoni F."/>
            <person name="Magnuson J."/>
            <person name="Mondo S."/>
            <person name="Nolan M."/>
            <person name="Ohm R."/>
            <person name="Pangilinan J."/>
            <person name="Park H.-J."/>
            <person name="Ramirez L."/>
            <person name="Alfaro M."/>
            <person name="Sun H."/>
            <person name="Tritt A."/>
            <person name="Yoshinaga Y."/>
            <person name="Zwiers L.-H."/>
            <person name="Turgeon B."/>
            <person name="Goodwin S."/>
            <person name="Spatafora J."/>
            <person name="Crous P."/>
            <person name="Grigoriev I."/>
        </authorList>
    </citation>
    <scope>NUCLEOTIDE SEQUENCE [LARGE SCALE GENOMIC DNA]</scope>
    <source>
        <strain evidence="2">CBS 304.66</strain>
    </source>
</reference>
<dbReference type="EMBL" id="ML986581">
    <property type="protein sequence ID" value="KAF2269852.1"/>
    <property type="molecule type" value="Genomic_DNA"/>
</dbReference>
<accession>A0A9P4NAW2</accession>
<name>A0A9P4NAW2_9PLEO</name>
<comment type="caution">
    <text evidence="1">The sequence shown here is derived from an EMBL/GenBank/DDBJ whole genome shotgun (WGS) entry which is preliminary data.</text>
</comment>
<gene>
    <name evidence="1" type="ORF">CC78DRAFT_539772</name>
</gene>
<organism evidence="1 2">
    <name type="scientific">Lojkania enalia</name>
    <dbReference type="NCBI Taxonomy" id="147567"/>
    <lineage>
        <taxon>Eukaryota</taxon>
        <taxon>Fungi</taxon>
        <taxon>Dikarya</taxon>
        <taxon>Ascomycota</taxon>
        <taxon>Pezizomycotina</taxon>
        <taxon>Dothideomycetes</taxon>
        <taxon>Pleosporomycetidae</taxon>
        <taxon>Pleosporales</taxon>
        <taxon>Pleosporales incertae sedis</taxon>
        <taxon>Lojkania</taxon>
    </lineage>
</organism>
<proteinExistence type="predicted"/>
<keyword evidence="2" id="KW-1185">Reference proteome</keyword>
<dbReference type="AlphaFoldDB" id="A0A9P4NAW2"/>
<evidence type="ECO:0000313" key="2">
    <source>
        <dbReference type="Proteomes" id="UP000800093"/>
    </source>
</evidence>